<dbReference type="AlphaFoldDB" id="A0A1W2DYD9"/>
<dbReference type="Gene3D" id="1.10.10.10">
    <property type="entry name" value="Winged helix-like DNA-binding domain superfamily/Winged helix DNA-binding domain"/>
    <property type="match status" value="1"/>
</dbReference>
<gene>
    <name evidence="5" type="ORF">SAMN02746065_12240</name>
</gene>
<dbReference type="PROSITE" id="PS50949">
    <property type="entry name" value="HTH_GNTR"/>
    <property type="match status" value="1"/>
</dbReference>
<dbReference type="SUPFAM" id="SSF48008">
    <property type="entry name" value="GntR ligand-binding domain-like"/>
    <property type="match status" value="1"/>
</dbReference>
<evidence type="ECO:0000256" key="3">
    <source>
        <dbReference type="ARBA" id="ARBA00023163"/>
    </source>
</evidence>
<dbReference type="Pfam" id="PF00392">
    <property type="entry name" value="GntR"/>
    <property type="match status" value="1"/>
</dbReference>
<protein>
    <submittedName>
        <fullName evidence="5">Transcriptional regulator, GntR family</fullName>
    </submittedName>
</protein>
<organism evidence="5 6">
    <name type="scientific">Desulfocicer vacuolatum DSM 3385</name>
    <dbReference type="NCBI Taxonomy" id="1121400"/>
    <lineage>
        <taxon>Bacteria</taxon>
        <taxon>Pseudomonadati</taxon>
        <taxon>Thermodesulfobacteriota</taxon>
        <taxon>Desulfobacteria</taxon>
        <taxon>Desulfobacterales</taxon>
        <taxon>Desulfobacteraceae</taxon>
        <taxon>Desulfocicer</taxon>
    </lineage>
</organism>
<keyword evidence="2" id="KW-0238">DNA-binding</keyword>
<dbReference type="EMBL" id="FWXY01000022">
    <property type="protein sequence ID" value="SMD02541.1"/>
    <property type="molecule type" value="Genomic_DNA"/>
</dbReference>
<dbReference type="PANTHER" id="PTHR43537">
    <property type="entry name" value="TRANSCRIPTIONAL REGULATOR, GNTR FAMILY"/>
    <property type="match status" value="1"/>
</dbReference>
<dbReference type="Gene3D" id="1.20.120.530">
    <property type="entry name" value="GntR ligand-binding domain-like"/>
    <property type="match status" value="1"/>
</dbReference>
<dbReference type="Proteomes" id="UP000192418">
    <property type="component" value="Unassembled WGS sequence"/>
</dbReference>
<evidence type="ECO:0000313" key="5">
    <source>
        <dbReference type="EMBL" id="SMD02541.1"/>
    </source>
</evidence>
<dbReference type="CDD" id="cd07377">
    <property type="entry name" value="WHTH_GntR"/>
    <property type="match status" value="1"/>
</dbReference>
<dbReference type="SMART" id="SM00345">
    <property type="entry name" value="HTH_GNTR"/>
    <property type="match status" value="1"/>
</dbReference>
<dbReference type="GO" id="GO:0003700">
    <property type="term" value="F:DNA-binding transcription factor activity"/>
    <property type="evidence" value="ECO:0007669"/>
    <property type="project" value="InterPro"/>
</dbReference>
<dbReference type="STRING" id="1121400.SAMN02746065_12240"/>
<dbReference type="PRINTS" id="PR00035">
    <property type="entry name" value="HTHGNTR"/>
</dbReference>
<dbReference type="Pfam" id="PF07729">
    <property type="entry name" value="FCD"/>
    <property type="match status" value="1"/>
</dbReference>
<evidence type="ECO:0000259" key="4">
    <source>
        <dbReference type="PROSITE" id="PS50949"/>
    </source>
</evidence>
<evidence type="ECO:0000256" key="2">
    <source>
        <dbReference type="ARBA" id="ARBA00023125"/>
    </source>
</evidence>
<sequence length="245" mass="27871">MALKVKADFQKVKKNRIFQDVVDQIQEAILNRTLRPGDMLPPERELRETFNISRGTLRESLRVLEQKGLIEIRLGTGGGAMVKNAGTEQLTETLGLMIRSGTLSVQDIGEFRQGIEGQIARLATRRATPEDIAILEDLVENARVKTSQGAVEAFLDIDQAVHKEMGRIAGNALYQYAAQVVHDNIRKYYDNFLDFTQKRMEENLLDLQRIVKAMQDQQPREAARIAEQHVSRFNERMLKKESLGH</sequence>
<name>A0A1W2DYD9_9BACT</name>
<dbReference type="PANTHER" id="PTHR43537:SF49">
    <property type="entry name" value="TRANSCRIPTIONAL REGULATORY PROTEIN"/>
    <property type="match status" value="1"/>
</dbReference>
<dbReference type="InterPro" id="IPR008920">
    <property type="entry name" value="TF_FadR/GntR_C"/>
</dbReference>
<keyword evidence="6" id="KW-1185">Reference proteome</keyword>
<keyword evidence="1" id="KW-0805">Transcription regulation</keyword>
<proteinExistence type="predicted"/>
<feature type="domain" description="HTH gntR-type" evidence="4">
    <location>
        <begin position="15"/>
        <end position="85"/>
    </location>
</feature>
<dbReference type="RefSeq" id="WP_084071153.1">
    <property type="nucleotide sequence ID" value="NZ_FWXY01000022.1"/>
</dbReference>
<dbReference type="OrthoDB" id="5450856at2"/>
<keyword evidence="3" id="KW-0804">Transcription</keyword>
<dbReference type="SMART" id="SM00895">
    <property type="entry name" value="FCD"/>
    <property type="match status" value="1"/>
</dbReference>
<evidence type="ECO:0000256" key="1">
    <source>
        <dbReference type="ARBA" id="ARBA00023015"/>
    </source>
</evidence>
<dbReference type="SUPFAM" id="SSF46785">
    <property type="entry name" value="Winged helix' DNA-binding domain"/>
    <property type="match status" value="1"/>
</dbReference>
<dbReference type="InterPro" id="IPR036388">
    <property type="entry name" value="WH-like_DNA-bd_sf"/>
</dbReference>
<accession>A0A1W2DYD9</accession>
<dbReference type="InterPro" id="IPR000524">
    <property type="entry name" value="Tscrpt_reg_HTH_GntR"/>
</dbReference>
<evidence type="ECO:0000313" key="6">
    <source>
        <dbReference type="Proteomes" id="UP000192418"/>
    </source>
</evidence>
<reference evidence="5 6" key="1">
    <citation type="submission" date="2017-04" db="EMBL/GenBank/DDBJ databases">
        <authorList>
            <person name="Afonso C.L."/>
            <person name="Miller P.J."/>
            <person name="Scott M.A."/>
            <person name="Spackman E."/>
            <person name="Goraichik I."/>
            <person name="Dimitrov K.M."/>
            <person name="Suarez D.L."/>
            <person name="Swayne D.E."/>
        </authorList>
    </citation>
    <scope>NUCLEOTIDE SEQUENCE [LARGE SCALE GENOMIC DNA]</scope>
    <source>
        <strain evidence="5 6">DSM 3385</strain>
    </source>
</reference>
<dbReference type="InterPro" id="IPR036390">
    <property type="entry name" value="WH_DNA-bd_sf"/>
</dbReference>
<dbReference type="InterPro" id="IPR011711">
    <property type="entry name" value="GntR_C"/>
</dbReference>
<dbReference type="GO" id="GO:0003677">
    <property type="term" value="F:DNA binding"/>
    <property type="evidence" value="ECO:0007669"/>
    <property type="project" value="UniProtKB-KW"/>
</dbReference>